<dbReference type="EMBL" id="FWDM01000030">
    <property type="protein sequence ID" value="SLM14829.1"/>
    <property type="molecule type" value="Genomic_DNA"/>
</dbReference>
<evidence type="ECO:0008006" key="3">
    <source>
        <dbReference type="Google" id="ProtNLM"/>
    </source>
</evidence>
<proteinExistence type="predicted"/>
<dbReference type="AlphaFoldDB" id="A0A3P3XKL7"/>
<gene>
    <name evidence="2" type="ORF">SPIROBIBN47_360020</name>
</gene>
<reference evidence="2" key="1">
    <citation type="submission" date="2017-02" db="EMBL/GenBank/DDBJ databases">
        <authorList>
            <person name="Regsiter A."/>
            <person name="William W."/>
        </authorList>
    </citation>
    <scope>NUCLEOTIDE SEQUENCE</scope>
    <source>
        <strain evidence="2">Bib</strain>
    </source>
</reference>
<sequence length="59" mass="6359">MKGALIAFGLGTLPTGSLYVEIQFMGLAFAAWRFVLTLGALTITGLIMQRIISTKKKKA</sequence>
<keyword evidence="1" id="KW-0472">Membrane</keyword>
<name>A0A3P3XKL7_9SPIR</name>
<protein>
    <recommendedName>
        <fullName evidence="3">TVP38/TMEM64 family membrane protein</fullName>
    </recommendedName>
</protein>
<keyword evidence="1" id="KW-1133">Transmembrane helix</keyword>
<accession>A0A3P3XKL7</accession>
<evidence type="ECO:0000313" key="2">
    <source>
        <dbReference type="EMBL" id="SLM14829.1"/>
    </source>
</evidence>
<organism evidence="2">
    <name type="scientific">uncultured spirochete</name>
    <dbReference type="NCBI Taxonomy" id="156406"/>
    <lineage>
        <taxon>Bacteria</taxon>
        <taxon>Pseudomonadati</taxon>
        <taxon>Spirochaetota</taxon>
        <taxon>Spirochaetia</taxon>
        <taxon>Spirochaetales</taxon>
        <taxon>environmental samples</taxon>
    </lineage>
</organism>
<feature type="transmembrane region" description="Helical" evidence="1">
    <location>
        <begin position="27"/>
        <end position="48"/>
    </location>
</feature>
<keyword evidence="1" id="KW-0812">Transmembrane</keyword>
<evidence type="ECO:0000256" key="1">
    <source>
        <dbReference type="SAM" id="Phobius"/>
    </source>
</evidence>